<dbReference type="Gene3D" id="3.30.420.10">
    <property type="entry name" value="Ribonuclease H-like superfamily/Ribonuclease H"/>
    <property type="match status" value="1"/>
</dbReference>
<dbReference type="GO" id="GO:0003676">
    <property type="term" value="F:nucleic acid binding"/>
    <property type="evidence" value="ECO:0007669"/>
    <property type="project" value="InterPro"/>
</dbReference>
<proteinExistence type="predicted"/>
<dbReference type="Proteomes" id="UP000054845">
    <property type="component" value="Unassembled WGS sequence"/>
</dbReference>
<dbReference type="PANTHER" id="PTHR23022">
    <property type="entry name" value="TRANSPOSABLE ELEMENT-RELATED"/>
    <property type="match status" value="1"/>
</dbReference>
<evidence type="ECO:0000313" key="2">
    <source>
        <dbReference type="EMBL" id="CEH12104.1"/>
    </source>
</evidence>
<dbReference type="InterPro" id="IPR036397">
    <property type="entry name" value="RNaseH_sf"/>
</dbReference>
<protein>
    <submittedName>
        <fullName evidence="2">TRANSPOSABLE ELEMENT-RELATED</fullName>
    </submittedName>
</protein>
<reference evidence="2 3" key="1">
    <citation type="submission" date="2014-09" db="EMBL/GenBank/DDBJ databases">
        <authorList>
            <person name="Magalhaes I.L.F."/>
            <person name="Oliveira U."/>
            <person name="Santos F.R."/>
            <person name="Vidigal T.H.D.A."/>
            <person name="Brescovit A.D."/>
            <person name="Santos A.J."/>
        </authorList>
    </citation>
    <scope>NUCLEOTIDE SEQUENCE [LARGE SCALE GENOMIC DNA]</scope>
</reference>
<keyword evidence="3" id="KW-1185">Reference proteome</keyword>
<dbReference type="InterPro" id="IPR052338">
    <property type="entry name" value="Transposase_5"/>
</dbReference>
<name>A0A0P1B858_9BASI</name>
<dbReference type="PANTHER" id="PTHR23022:SF119">
    <property type="entry name" value="TC1-LIKE TRANSPOSASE DDE DOMAIN-CONTAINING PROTEIN"/>
    <property type="match status" value="1"/>
</dbReference>
<dbReference type="Pfam" id="PF13358">
    <property type="entry name" value="DDE_3"/>
    <property type="match status" value="1"/>
</dbReference>
<organism evidence="2 3">
    <name type="scientific">Ceraceosorus bombacis</name>
    <dbReference type="NCBI Taxonomy" id="401625"/>
    <lineage>
        <taxon>Eukaryota</taxon>
        <taxon>Fungi</taxon>
        <taxon>Dikarya</taxon>
        <taxon>Basidiomycota</taxon>
        <taxon>Ustilaginomycotina</taxon>
        <taxon>Exobasidiomycetes</taxon>
        <taxon>Ceraceosorales</taxon>
        <taxon>Ceraceosoraceae</taxon>
        <taxon>Ceraceosorus</taxon>
    </lineage>
</organism>
<dbReference type="STRING" id="401625.A0A0P1B858"/>
<evidence type="ECO:0000259" key="1">
    <source>
        <dbReference type="Pfam" id="PF13358"/>
    </source>
</evidence>
<feature type="domain" description="Tc1-like transposase DDE" evidence="1">
    <location>
        <begin position="38"/>
        <end position="194"/>
    </location>
</feature>
<accession>A0A0P1B858</accession>
<dbReference type="OrthoDB" id="3362128at2759"/>
<dbReference type="InterPro" id="IPR038717">
    <property type="entry name" value="Tc1-like_DDE_dom"/>
</dbReference>
<dbReference type="EMBL" id="CCYA01000118">
    <property type="protein sequence ID" value="CEH12104.1"/>
    <property type="molecule type" value="Genomic_DNA"/>
</dbReference>
<dbReference type="AlphaFoldDB" id="A0A0P1B858"/>
<evidence type="ECO:0000313" key="3">
    <source>
        <dbReference type="Proteomes" id="UP000054845"/>
    </source>
</evidence>
<sequence length="239" mass="27499">MGLNWRVARHSTFLNKAHGKRRLDYAQKYLKHDWSQTAFTDETTSTNMPSKSTRVWSKPNEAWLKRNVRPKVSSKRLSFMVWAGISKHGQHPLYMFETSKSTSKKGGVNATIYREQITQGKLRDYLTGLGMIGGPPTLGEDNAPVHTARLTKEMARQLGYTPLPHPPNSPDLNPIENCWAWLKNQLKNSERHPKNEYERFEEAQELWANMPQSLVDKAIDSMESRLKAVKRTRGFATLY</sequence>